<dbReference type="GO" id="GO:0046464">
    <property type="term" value="P:acylglycerol catabolic process"/>
    <property type="evidence" value="ECO:0007669"/>
    <property type="project" value="TreeGrafter"/>
</dbReference>
<reference evidence="2" key="1">
    <citation type="submission" date="2018-05" db="EMBL/GenBank/DDBJ databases">
        <authorList>
            <person name="Lanie J.A."/>
            <person name="Ng W.-L."/>
            <person name="Kazmierczak K.M."/>
            <person name="Andrzejewski T.M."/>
            <person name="Davidsen T.M."/>
            <person name="Wayne K.J."/>
            <person name="Tettelin H."/>
            <person name="Glass J.I."/>
            <person name="Rusch D."/>
            <person name="Podicherti R."/>
            <person name="Tsui H.-C.T."/>
            <person name="Winkler M.E."/>
        </authorList>
    </citation>
    <scope>NUCLEOTIDE SEQUENCE</scope>
</reference>
<dbReference type="PRINTS" id="PR00111">
    <property type="entry name" value="ABHYDROLASE"/>
</dbReference>
<dbReference type="GO" id="GO:0047372">
    <property type="term" value="F:monoacylglycerol lipase activity"/>
    <property type="evidence" value="ECO:0007669"/>
    <property type="project" value="TreeGrafter"/>
</dbReference>
<dbReference type="PANTHER" id="PTHR43798:SF5">
    <property type="entry name" value="MONOACYLGLYCEROL LIPASE ABHD6"/>
    <property type="match status" value="1"/>
</dbReference>
<accession>A0A382DA83</accession>
<feature type="domain" description="AB hydrolase-1" evidence="1">
    <location>
        <begin position="11"/>
        <end position="218"/>
    </location>
</feature>
<dbReference type="PANTHER" id="PTHR43798">
    <property type="entry name" value="MONOACYLGLYCEROL LIPASE"/>
    <property type="match status" value="1"/>
</dbReference>
<name>A0A382DA83_9ZZZZ</name>
<dbReference type="InterPro" id="IPR029058">
    <property type="entry name" value="AB_hydrolase_fold"/>
</dbReference>
<proteinExistence type="predicted"/>
<dbReference type="Gene3D" id="3.40.50.1820">
    <property type="entry name" value="alpha/beta hydrolase"/>
    <property type="match status" value="1"/>
</dbReference>
<sequence>MDHTVWTLPIRYFLRKDRNVLGIDLPGHGRSKGELLETIPDMAKWLLGYLDHLKVNEFSVVGHSMGSLIALETASLAEKRAVNLVMVGTAFPMAVSDVLLDYAKNNKPEAIDILTYMGYSNQARLGRNTNPGMWMTGSTKKLLEQSNKGVIYQDLKACTEYNSGLESAAKVSATTLLILGKNDFLTPPLKAKDLIKLFKNPLVKEIKDSGHTLMVESPNKVLDYLIEIL</sequence>
<dbReference type="GO" id="GO:0016020">
    <property type="term" value="C:membrane"/>
    <property type="evidence" value="ECO:0007669"/>
    <property type="project" value="TreeGrafter"/>
</dbReference>
<dbReference type="Pfam" id="PF00561">
    <property type="entry name" value="Abhydrolase_1"/>
    <property type="match status" value="1"/>
</dbReference>
<dbReference type="EMBL" id="UINC01038416">
    <property type="protein sequence ID" value="SVB35406.1"/>
    <property type="molecule type" value="Genomic_DNA"/>
</dbReference>
<protein>
    <recommendedName>
        <fullName evidence="1">AB hydrolase-1 domain-containing protein</fullName>
    </recommendedName>
</protein>
<gene>
    <name evidence="2" type="ORF">METZ01_LOCUS188260</name>
</gene>
<dbReference type="InterPro" id="IPR000073">
    <property type="entry name" value="AB_hydrolase_1"/>
</dbReference>
<dbReference type="SUPFAM" id="SSF53474">
    <property type="entry name" value="alpha/beta-Hydrolases"/>
    <property type="match status" value="1"/>
</dbReference>
<evidence type="ECO:0000313" key="2">
    <source>
        <dbReference type="EMBL" id="SVB35406.1"/>
    </source>
</evidence>
<organism evidence="2">
    <name type="scientific">marine metagenome</name>
    <dbReference type="NCBI Taxonomy" id="408172"/>
    <lineage>
        <taxon>unclassified sequences</taxon>
        <taxon>metagenomes</taxon>
        <taxon>ecological metagenomes</taxon>
    </lineage>
</organism>
<dbReference type="InterPro" id="IPR050266">
    <property type="entry name" value="AB_hydrolase_sf"/>
</dbReference>
<evidence type="ECO:0000259" key="1">
    <source>
        <dbReference type="Pfam" id="PF00561"/>
    </source>
</evidence>
<dbReference type="AlphaFoldDB" id="A0A382DA83"/>